<organism evidence="1 2">
    <name type="scientific">Westerdykella ornata</name>
    <dbReference type="NCBI Taxonomy" id="318751"/>
    <lineage>
        <taxon>Eukaryota</taxon>
        <taxon>Fungi</taxon>
        <taxon>Dikarya</taxon>
        <taxon>Ascomycota</taxon>
        <taxon>Pezizomycotina</taxon>
        <taxon>Dothideomycetes</taxon>
        <taxon>Pleosporomycetidae</taxon>
        <taxon>Pleosporales</taxon>
        <taxon>Sporormiaceae</taxon>
        <taxon>Westerdykella</taxon>
    </lineage>
</organism>
<sequence>MHHQPWSCVPFFSDLHILMYRRHSHQQSIDFEHAVITDPTLSVGIILDYTQFYVTAPYVCGVLRYSGGIVSLPINRTRAEISVVSLYSPSITLGSRCSLVAQCPALRCLSQVRRVSIRRDRREVLLLVKGFGCGLEETQGTGLLREIDHA</sequence>
<proteinExistence type="predicted"/>
<protein>
    <submittedName>
        <fullName evidence="1">Uncharacterized protein</fullName>
    </submittedName>
</protein>
<dbReference type="GeneID" id="54547125"/>
<dbReference type="AlphaFoldDB" id="A0A6A6JYP5"/>
<reference evidence="1" key="1">
    <citation type="journal article" date="2020" name="Stud. Mycol.">
        <title>101 Dothideomycetes genomes: a test case for predicting lifestyles and emergence of pathogens.</title>
        <authorList>
            <person name="Haridas S."/>
            <person name="Albert R."/>
            <person name="Binder M."/>
            <person name="Bloem J."/>
            <person name="Labutti K."/>
            <person name="Salamov A."/>
            <person name="Andreopoulos B."/>
            <person name="Baker S."/>
            <person name="Barry K."/>
            <person name="Bills G."/>
            <person name="Bluhm B."/>
            <person name="Cannon C."/>
            <person name="Castanera R."/>
            <person name="Culley D."/>
            <person name="Daum C."/>
            <person name="Ezra D."/>
            <person name="Gonzalez J."/>
            <person name="Henrissat B."/>
            <person name="Kuo A."/>
            <person name="Liang C."/>
            <person name="Lipzen A."/>
            <person name="Lutzoni F."/>
            <person name="Magnuson J."/>
            <person name="Mondo S."/>
            <person name="Nolan M."/>
            <person name="Ohm R."/>
            <person name="Pangilinan J."/>
            <person name="Park H.-J."/>
            <person name="Ramirez L."/>
            <person name="Alfaro M."/>
            <person name="Sun H."/>
            <person name="Tritt A."/>
            <person name="Yoshinaga Y."/>
            <person name="Zwiers L.-H."/>
            <person name="Turgeon B."/>
            <person name="Goodwin S."/>
            <person name="Spatafora J."/>
            <person name="Crous P."/>
            <person name="Grigoriev I."/>
        </authorList>
    </citation>
    <scope>NUCLEOTIDE SEQUENCE</scope>
    <source>
        <strain evidence="1">CBS 379.55</strain>
    </source>
</reference>
<dbReference type="RefSeq" id="XP_033658750.1">
    <property type="nucleotide sequence ID" value="XM_033793950.1"/>
</dbReference>
<accession>A0A6A6JYP5</accession>
<name>A0A6A6JYP5_WESOR</name>
<evidence type="ECO:0000313" key="1">
    <source>
        <dbReference type="EMBL" id="KAF2281213.1"/>
    </source>
</evidence>
<dbReference type="Proteomes" id="UP000800097">
    <property type="component" value="Unassembled WGS sequence"/>
</dbReference>
<evidence type="ECO:0000313" key="2">
    <source>
        <dbReference type="Proteomes" id="UP000800097"/>
    </source>
</evidence>
<dbReference type="EMBL" id="ML986484">
    <property type="protein sequence ID" value="KAF2281213.1"/>
    <property type="molecule type" value="Genomic_DNA"/>
</dbReference>
<gene>
    <name evidence="1" type="ORF">EI97DRAFT_23093</name>
</gene>
<keyword evidence="2" id="KW-1185">Reference proteome</keyword>